<organism evidence="2">
    <name type="scientific">Eucalyptus grandis</name>
    <name type="common">Flooded gum</name>
    <dbReference type="NCBI Taxonomy" id="71139"/>
    <lineage>
        <taxon>Eukaryota</taxon>
        <taxon>Viridiplantae</taxon>
        <taxon>Streptophyta</taxon>
        <taxon>Embryophyta</taxon>
        <taxon>Tracheophyta</taxon>
        <taxon>Spermatophyta</taxon>
        <taxon>Magnoliopsida</taxon>
        <taxon>eudicotyledons</taxon>
        <taxon>Gunneridae</taxon>
        <taxon>Pentapetalae</taxon>
        <taxon>rosids</taxon>
        <taxon>malvids</taxon>
        <taxon>Myrtales</taxon>
        <taxon>Myrtaceae</taxon>
        <taxon>Myrtoideae</taxon>
        <taxon>Eucalypteae</taxon>
        <taxon>Eucalyptus</taxon>
    </lineage>
</organism>
<protein>
    <recommendedName>
        <fullName evidence="3">Protein RSI-1</fullName>
    </recommendedName>
</protein>
<feature type="signal peptide" evidence="1">
    <location>
        <begin position="1"/>
        <end position="28"/>
    </location>
</feature>
<dbReference type="Gramene" id="KCW69366">
    <property type="protein sequence ID" value="KCW69366"/>
    <property type="gene ID" value="EUGRSUZ_F02851"/>
</dbReference>
<dbReference type="EMBL" id="KK198758">
    <property type="protein sequence ID" value="KCW69366.1"/>
    <property type="molecule type" value="Genomic_DNA"/>
</dbReference>
<dbReference type="InterPro" id="IPR003854">
    <property type="entry name" value="GASA"/>
</dbReference>
<evidence type="ECO:0008006" key="3">
    <source>
        <dbReference type="Google" id="ProtNLM"/>
    </source>
</evidence>
<dbReference type="STRING" id="71139.A0A059BTU8"/>
<reference evidence="2" key="1">
    <citation type="submission" date="2013-07" db="EMBL/GenBank/DDBJ databases">
        <title>The genome of Eucalyptus grandis.</title>
        <authorList>
            <person name="Schmutz J."/>
            <person name="Hayes R."/>
            <person name="Myburg A."/>
            <person name="Tuskan G."/>
            <person name="Grattapaglia D."/>
            <person name="Rokhsar D.S."/>
        </authorList>
    </citation>
    <scope>NUCLEOTIDE SEQUENCE</scope>
    <source>
        <tissue evidence="2">Leaf extractions</tissue>
    </source>
</reference>
<gene>
    <name evidence="2" type="ORF">EUGRSUZ_F02851</name>
</gene>
<sequence>MAGRPYTPFLVLSLLLLIALSNVAEVRGKLRPSDCPNKCKFRCSATSHKKPCMFFCQKCCAKCLCSALATTTGRPRKEAPNAPETRCSRVCLALS</sequence>
<accession>A0A059BTU8</accession>
<evidence type="ECO:0000256" key="1">
    <source>
        <dbReference type="SAM" id="SignalP"/>
    </source>
</evidence>
<dbReference type="Pfam" id="PF02704">
    <property type="entry name" value="GASA"/>
    <property type="match status" value="1"/>
</dbReference>
<evidence type="ECO:0000313" key="2">
    <source>
        <dbReference type="EMBL" id="KCW69366.1"/>
    </source>
</evidence>
<name>A0A059BTU8_EUCGR</name>
<keyword evidence="1" id="KW-0732">Signal</keyword>
<dbReference type="AlphaFoldDB" id="A0A059BTU8"/>
<proteinExistence type="predicted"/>
<feature type="chain" id="PRO_5001568776" description="Protein RSI-1" evidence="1">
    <location>
        <begin position="29"/>
        <end position="95"/>
    </location>
</feature>
<dbReference type="OMA" id="NAPETRC"/>
<dbReference type="InParanoid" id="A0A059BTU8"/>